<evidence type="ECO:0000313" key="5">
    <source>
        <dbReference type="Proteomes" id="UP000326244"/>
    </source>
</evidence>
<dbReference type="PROSITE" id="PS01148">
    <property type="entry name" value="UPF0033"/>
    <property type="match status" value="1"/>
</dbReference>
<dbReference type="RefSeq" id="WP_014031298.1">
    <property type="nucleotide sequence ID" value="NZ_BAABRG010000003.1"/>
</dbReference>
<dbReference type="Gene3D" id="3.30.110.40">
    <property type="entry name" value="TusA-like domain"/>
    <property type="match status" value="1"/>
</dbReference>
<dbReference type="GeneID" id="25157749"/>
<dbReference type="InterPro" id="IPR001455">
    <property type="entry name" value="TusA-like"/>
</dbReference>
<dbReference type="GO" id="GO:0016740">
    <property type="term" value="F:transferase activity"/>
    <property type="evidence" value="ECO:0007669"/>
    <property type="project" value="UniProtKB-KW"/>
</dbReference>
<name>A0A482SY60_HALHI</name>
<evidence type="ECO:0000313" key="2">
    <source>
        <dbReference type="EMBL" id="KAA9404980.1"/>
    </source>
</evidence>
<gene>
    <name evidence="2" type="ORF">EGO51_16730</name>
    <name evidence="3" type="ORF">ELS20_17670</name>
</gene>
<sequence length="82" mass="8999">MPRVDVRGEICPRPALIVRQALSDLDPGETLVVRGDYPPAEKNLRRMCTTHGIDVTTAETAGESDEFELELQVTEMASLSEA</sequence>
<reference evidence="3 4" key="2">
    <citation type="submission" date="2018-12" db="EMBL/GenBank/DDBJ databases">
        <title>Draft genome sequence of Haloarcula hispinica strain 18.1, an halophilic archaeon isolated from Chott El Jerid of Southern Tunisia.</title>
        <authorList>
            <person name="Najjari A."/>
            <person name="Ben Dhia O."/>
            <person name="Ferjani R."/>
            <person name="Mahjoubi M."/>
            <person name="Sghaier H."/>
            <person name="Elshahed M."/>
            <person name="Ouzari H.I."/>
            <person name="Cherid A."/>
            <person name="Youssef N."/>
        </authorList>
    </citation>
    <scope>NUCLEOTIDE SEQUENCE [LARGE SCALE GENOMIC DNA]</scope>
    <source>
        <strain evidence="3 4">18.1</strain>
    </source>
</reference>
<proteinExistence type="predicted"/>
<dbReference type="InterPro" id="IPR036868">
    <property type="entry name" value="TusA-like_sf"/>
</dbReference>
<dbReference type="PANTHER" id="PTHR33279">
    <property type="entry name" value="SULFUR CARRIER PROTEIN YEDF-RELATED"/>
    <property type="match status" value="1"/>
</dbReference>
<dbReference type="AlphaFoldDB" id="A0A482SY60"/>
<dbReference type="EMBL" id="RZIG01000004">
    <property type="protein sequence ID" value="RYJ07901.1"/>
    <property type="molecule type" value="Genomic_DNA"/>
</dbReference>
<dbReference type="EMBL" id="RQWK01000002">
    <property type="protein sequence ID" value="KAA9404980.1"/>
    <property type="molecule type" value="Genomic_DNA"/>
</dbReference>
<dbReference type="Proteomes" id="UP000326244">
    <property type="component" value="Unassembled WGS sequence"/>
</dbReference>
<dbReference type="Pfam" id="PF01206">
    <property type="entry name" value="TusA"/>
    <property type="match status" value="1"/>
</dbReference>
<dbReference type="OMA" id="RRMCTTH"/>
<comment type="caution">
    <text evidence="3">The sequence shown here is derived from an EMBL/GenBank/DDBJ whole genome shotgun (WGS) entry which is preliminary data.</text>
</comment>
<feature type="domain" description="UPF0033" evidence="1">
    <location>
        <begin position="4"/>
        <end position="28"/>
    </location>
</feature>
<dbReference type="SUPFAM" id="SSF64307">
    <property type="entry name" value="SirA-like"/>
    <property type="match status" value="1"/>
</dbReference>
<organism evidence="3 4">
    <name type="scientific">Haloarcula hispanica</name>
    <dbReference type="NCBI Taxonomy" id="51589"/>
    <lineage>
        <taxon>Archaea</taxon>
        <taxon>Methanobacteriati</taxon>
        <taxon>Methanobacteriota</taxon>
        <taxon>Stenosarchaea group</taxon>
        <taxon>Halobacteria</taxon>
        <taxon>Halobacteriales</taxon>
        <taxon>Haloarculaceae</taxon>
        <taxon>Haloarcula</taxon>
    </lineage>
</organism>
<dbReference type="CDD" id="cd00291">
    <property type="entry name" value="SirA_YedF_YeeD"/>
    <property type="match status" value="1"/>
</dbReference>
<reference evidence="2 5" key="1">
    <citation type="submission" date="2018-11" db="EMBL/GenBank/DDBJ databases">
        <title>Genomic analysis of Haloarcula hispanica CBA1121.</title>
        <authorList>
            <person name="Kim Y.B."/>
            <person name="Roh S.W."/>
        </authorList>
    </citation>
    <scope>NUCLEOTIDE SEQUENCE [LARGE SCALE GENOMIC DNA]</scope>
    <source>
        <strain evidence="2 5">CBA1121</strain>
    </source>
</reference>
<evidence type="ECO:0000313" key="3">
    <source>
        <dbReference type="EMBL" id="RYJ07901.1"/>
    </source>
</evidence>
<evidence type="ECO:0000313" key="4">
    <source>
        <dbReference type="Proteomes" id="UP000293535"/>
    </source>
</evidence>
<evidence type="ECO:0000259" key="1">
    <source>
        <dbReference type="PROSITE" id="PS01148"/>
    </source>
</evidence>
<accession>A0A482SY60</accession>
<keyword evidence="3" id="KW-0808">Transferase</keyword>
<dbReference type="Proteomes" id="UP000293535">
    <property type="component" value="Unassembled WGS sequence"/>
</dbReference>
<protein>
    <submittedName>
        <fullName evidence="3">Sulfurtransferase TusA family protein</fullName>
    </submittedName>
</protein>
<dbReference type="PANTHER" id="PTHR33279:SF18">
    <property type="entry name" value="SULFUR CARRIER PROTEIN MJ0990-RELATED"/>
    <property type="match status" value="1"/>
</dbReference>